<sequence length="519" mass="57835">MPLRHEPPSLRKAAMTVIGENFEPLCYGASPEEVAAMIDNEEYLAVKGPFVDMPGPVLAGVAETISERRALHRKHLHILVQPQLPRLNLSFGDADGFHGIMFVGQRCKNLKHLNLSYLRHINPNVLSSLLPSFTTIVTLNLRMTLTVDQLLAQIGRHCPVLRELNLFGTPITDRGLVQLCISAEGRRQCQRLQKLVVADTCVSVSGAAVVLQSLPNLTDFDFDHIFEAADLVEQWDRVLEARLLTPAGVRLSEQPVAPPDLLQLRALTSNAEFVSMDWVDSAVKMCPFTTSVTISGSWLPSEVLYKFMVLENLTALSLTNGEGLTLDFQEGVLPLLSACGERLQNLILASFTEIDIAGIGRTCPGLLNLALSAIGHFDPINSVNPAWFSRLNALEVWCDTSQAHAPVHEQVVSPCLLRQLLVSRNIKNLLFTACGTLTDRLFAEIWRDNPMKKLSHLTLDHCHGVSPQLVHQVLDAENELTMLRLWSCCQIHKNHNAEFSKRICSENMNMYLEWFAYND</sequence>
<gene>
    <name evidence="2" type="primary">LOC117651913</name>
</gene>
<dbReference type="InterPro" id="IPR032675">
    <property type="entry name" value="LRR_dom_sf"/>
</dbReference>
<dbReference type="Gene3D" id="3.80.10.10">
    <property type="entry name" value="Ribonuclease Inhibitor"/>
    <property type="match status" value="2"/>
</dbReference>
<accession>A0A6P9A3A6</accession>
<name>A0A6P9A3A6_THRPL</name>
<protein>
    <submittedName>
        <fullName evidence="2">Uncharacterized protein LOC117651913 isoform X1</fullName>
    </submittedName>
</protein>
<dbReference type="InterPro" id="IPR006553">
    <property type="entry name" value="Leu-rich_rpt_Cys-con_subtyp"/>
</dbReference>
<evidence type="ECO:0000313" key="1">
    <source>
        <dbReference type="Proteomes" id="UP000515158"/>
    </source>
</evidence>
<dbReference type="PANTHER" id="PTHR13318">
    <property type="entry name" value="PARTNER OF PAIRED, ISOFORM B-RELATED"/>
    <property type="match status" value="1"/>
</dbReference>
<dbReference type="GeneID" id="117651913"/>
<evidence type="ECO:0000313" key="2">
    <source>
        <dbReference type="RefSeq" id="XP_034252368.1"/>
    </source>
</evidence>
<keyword evidence="1" id="KW-1185">Reference proteome</keyword>
<organism evidence="2">
    <name type="scientific">Thrips palmi</name>
    <name type="common">Melon thrips</name>
    <dbReference type="NCBI Taxonomy" id="161013"/>
    <lineage>
        <taxon>Eukaryota</taxon>
        <taxon>Metazoa</taxon>
        <taxon>Ecdysozoa</taxon>
        <taxon>Arthropoda</taxon>
        <taxon>Hexapoda</taxon>
        <taxon>Insecta</taxon>
        <taxon>Pterygota</taxon>
        <taxon>Neoptera</taxon>
        <taxon>Paraneoptera</taxon>
        <taxon>Thysanoptera</taxon>
        <taxon>Terebrantia</taxon>
        <taxon>Thripoidea</taxon>
        <taxon>Thripidae</taxon>
        <taxon>Thrips</taxon>
    </lineage>
</organism>
<proteinExistence type="predicted"/>
<dbReference type="SMART" id="SM00367">
    <property type="entry name" value="LRR_CC"/>
    <property type="match status" value="3"/>
</dbReference>
<dbReference type="Proteomes" id="UP000515158">
    <property type="component" value="Unplaced"/>
</dbReference>
<dbReference type="AlphaFoldDB" id="A0A6P9A3A6"/>
<dbReference type="GO" id="GO:0031146">
    <property type="term" value="P:SCF-dependent proteasomal ubiquitin-dependent protein catabolic process"/>
    <property type="evidence" value="ECO:0007669"/>
    <property type="project" value="TreeGrafter"/>
</dbReference>
<reference evidence="2" key="1">
    <citation type="submission" date="2025-08" db="UniProtKB">
        <authorList>
            <consortium name="RefSeq"/>
        </authorList>
    </citation>
    <scope>IDENTIFICATION</scope>
    <source>
        <tissue evidence="2">Total insect</tissue>
    </source>
</reference>
<dbReference type="SUPFAM" id="SSF52047">
    <property type="entry name" value="RNI-like"/>
    <property type="match status" value="2"/>
</dbReference>
<dbReference type="RefSeq" id="XP_034252368.1">
    <property type="nucleotide sequence ID" value="XM_034396477.1"/>
</dbReference>
<dbReference type="GO" id="GO:0019005">
    <property type="term" value="C:SCF ubiquitin ligase complex"/>
    <property type="evidence" value="ECO:0007669"/>
    <property type="project" value="TreeGrafter"/>
</dbReference>
<dbReference type="OrthoDB" id="16120at2759"/>
<dbReference type="KEGG" id="tpal:117651913"/>
<dbReference type="InParanoid" id="A0A6P9A3A6"/>